<sequence>MRALLLSLLIRQHMALQEKFNAKYPHAWLVWEAGAWNVPEEQNVAATRLPMMDLRDCLPAGDALCFELMGVADRGPLKLGRASHNTFVVNDATVSREQFALHPTPDGGWKVERLAQSRPVTVNGEALEAEQPRLLRTGDELKVGDVRLTFHDAPSFHARIGRIAAQVLAQAAAPPPPQR</sequence>
<accession>A0A410RKP0</accession>
<dbReference type="Proteomes" id="UP000288758">
    <property type="component" value="Chromosome"/>
</dbReference>
<name>A0A410RKP0_CORCK</name>
<evidence type="ECO:0000259" key="1">
    <source>
        <dbReference type="Pfam" id="PF00498"/>
    </source>
</evidence>
<evidence type="ECO:0000313" key="2">
    <source>
        <dbReference type="EMBL" id="QAT82368.1"/>
    </source>
</evidence>
<dbReference type="Pfam" id="PF00498">
    <property type="entry name" value="FHA"/>
    <property type="match status" value="1"/>
</dbReference>
<dbReference type="CDD" id="cd00060">
    <property type="entry name" value="FHA"/>
    <property type="match status" value="1"/>
</dbReference>
<protein>
    <submittedName>
        <fullName evidence="2">FHA domain-containing protein</fullName>
    </submittedName>
</protein>
<gene>
    <name evidence="2" type="ORF">EJ065_0763</name>
</gene>
<dbReference type="EMBL" id="CP034669">
    <property type="protein sequence ID" value="QAT82368.1"/>
    <property type="molecule type" value="Genomic_DNA"/>
</dbReference>
<dbReference type="RefSeq" id="WP_014393620.1">
    <property type="nucleotide sequence ID" value="NZ_CP034669.1"/>
</dbReference>
<proteinExistence type="predicted"/>
<feature type="domain" description="FHA" evidence="1">
    <location>
        <begin position="78"/>
        <end position="144"/>
    </location>
</feature>
<reference evidence="2 3" key="1">
    <citation type="submission" date="2018-12" db="EMBL/GenBank/DDBJ databases">
        <title>Complete Genome Sequence of the Corallopyronin A producing Myxobacterium Corallococcus coralloides B035.</title>
        <authorList>
            <person name="Bouhired S.M."/>
            <person name="Rupp O."/>
            <person name="Blom J."/>
            <person name="Schaeberle T.F."/>
            <person name="Kehraus S."/>
            <person name="Schiefer A."/>
            <person name="Pfarr K."/>
            <person name="Goesmann A."/>
            <person name="Hoerauf A."/>
            <person name="Koenig G.M."/>
        </authorList>
    </citation>
    <scope>NUCLEOTIDE SEQUENCE [LARGE SCALE GENOMIC DNA]</scope>
    <source>
        <strain evidence="2 3">B035</strain>
    </source>
</reference>
<dbReference type="SUPFAM" id="SSF49879">
    <property type="entry name" value="SMAD/FHA domain"/>
    <property type="match status" value="1"/>
</dbReference>
<dbReference type="InterPro" id="IPR000253">
    <property type="entry name" value="FHA_dom"/>
</dbReference>
<evidence type="ECO:0000313" key="3">
    <source>
        <dbReference type="Proteomes" id="UP000288758"/>
    </source>
</evidence>
<dbReference type="OMA" id="WLVWEAG"/>
<dbReference type="InterPro" id="IPR008984">
    <property type="entry name" value="SMAD_FHA_dom_sf"/>
</dbReference>
<dbReference type="Gene3D" id="2.60.200.20">
    <property type="match status" value="1"/>
</dbReference>
<dbReference type="AlphaFoldDB" id="A0A410RKP0"/>
<organism evidence="2 3">
    <name type="scientific">Corallococcus coralloides</name>
    <name type="common">Myxococcus coralloides</name>
    <dbReference type="NCBI Taxonomy" id="184914"/>
    <lineage>
        <taxon>Bacteria</taxon>
        <taxon>Pseudomonadati</taxon>
        <taxon>Myxococcota</taxon>
        <taxon>Myxococcia</taxon>
        <taxon>Myxococcales</taxon>
        <taxon>Cystobacterineae</taxon>
        <taxon>Myxococcaceae</taxon>
        <taxon>Corallococcus</taxon>
    </lineage>
</organism>